<reference evidence="7 8" key="1">
    <citation type="submission" date="2016-10" db="EMBL/GenBank/DDBJ databases">
        <authorList>
            <person name="de Groot N.N."/>
        </authorList>
    </citation>
    <scope>NUCLEOTIDE SEQUENCE [LARGE SCALE GENOMIC DNA]</scope>
    <source>
        <strain evidence="7 8">DSM 9179</strain>
    </source>
</reference>
<evidence type="ECO:0000256" key="4">
    <source>
        <dbReference type="ARBA" id="ARBA00022989"/>
    </source>
</evidence>
<dbReference type="Pfam" id="PF03631">
    <property type="entry name" value="Virul_fac_BrkB"/>
    <property type="match status" value="1"/>
</dbReference>
<accession>A0A1I0N744</accession>
<keyword evidence="5 6" id="KW-0472">Membrane</keyword>
<sequence length="283" mass="32651">MRILFALKEITNKLSKDNITGYAAQSCFYITLSFFPFIMLLLTLIRFLPVKYDTIISILNEISPPQLHSFLDGIVKELFEKSSLTLTSITAVATIWASGKGIMSLMQGLNSIYGIKETRNFLVQRLIATFYTLIFLIIIVFSLVVLVFGNQLLRFITIKFPNIAFITYAFMNQKYLIFPSVLMLFFLCLYIFIPNRRKTSIFNEFPGALIAAVGWFLFSYFYSLYVNNTPNFSYMYGSLTTFVFALVWLYCCMIILFFGAEINTFIHHKIISASMFKRGSKEE</sequence>
<dbReference type="PANTHER" id="PTHR30213">
    <property type="entry name" value="INNER MEMBRANE PROTEIN YHJD"/>
    <property type="match status" value="1"/>
</dbReference>
<feature type="transmembrane region" description="Helical" evidence="6">
    <location>
        <begin position="126"/>
        <end position="148"/>
    </location>
</feature>
<protein>
    <submittedName>
        <fullName evidence="7">Membrane protein</fullName>
    </submittedName>
</protein>
<organism evidence="7 8">
    <name type="scientific">[Clostridium] fimetarium</name>
    <dbReference type="NCBI Taxonomy" id="99656"/>
    <lineage>
        <taxon>Bacteria</taxon>
        <taxon>Bacillati</taxon>
        <taxon>Bacillota</taxon>
        <taxon>Clostridia</taxon>
        <taxon>Lachnospirales</taxon>
        <taxon>Lachnospiraceae</taxon>
    </lineage>
</organism>
<evidence type="ECO:0000256" key="5">
    <source>
        <dbReference type="ARBA" id="ARBA00023136"/>
    </source>
</evidence>
<name>A0A1I0N744_9FIRM</name>
<evidence type="ECO:0000256" key="3">
    <source>
        <dbReference type="ARBA" id="ARBA00022692"/>
    </source>
</evidence>
<dbReference type="Proteomes" id="UP000199701">
    <property type="component" value="Unassembled WGS sequence"/>
</dbReference>
<keyword evidence="3 6" id="KW-0812">Transmembrane</keyword>
<evidence type="ECO:0000256" key="6">
    <source>
        <dbReference type="SAM" id="Phobius"/>
    </source>
</evidence>
<dbReference type="EMBL" id="FOJI01000002">
    <property type="protein sequence ID" value="SEV96618.1"/>
    <property type="molecule type" value="Genomic_DNA"/>
</dbReference>
<gene>
    <name evidence="7" type="ORF">SAMN05421659_102405</name>
</gene>
<evidence type="ECO:0000256" key="2">
    <source>
        <dbReference type="ARBA" id="ARBA00022475"/>
    </source>
</evidence>
<dbReference type="NCBIfam" id="TIGR00765">
    <property type="entry name" value="yihY_not_rbn"/>
    <property type="match status" value="1"/>
</dbReference>
<dbReference type="RefSeq" id="WP_092450934.1">
    <property type="nucleotide sequence ID" value="NZ_FOJI01000002.1"/>
</dbReference>
<evidence type="ECO:0000313" key="8">
    <source>
        <dbReference type="Proteomes" id="UP000199701"/>
    </source>
</evidence>
<feature type="transmembrane region" description="Helical" evidence="6">
    <location>
        <begin position="21"/>
        <end position="45"/>
    </location>
</feature>
<keyword evidence="8" id="KW-1185">Reference proteome</keyword>
<dbReference type="GO" id="GO:0005886">
    <property type="term" value="C:plasma membrane"/>
    <property type="evidence" value="ECO:0007669"/>
    <property type="project" value="UniProtKB-SubCell"/>
</dbReference>
<feature type="transmembrane region" description="Helical" evidence="6">
    <location>
        <begin position="175"/>
        <end position="193"/>
    </location>
</feature>
<dbReference type="AlphaFoldDB" id="A0A1I0N744"/>
<feature type="transmembrane region" description="Helical" evidence="6">
    <location>
        <begin position="234"/>
        <end position="259"/>
    </location>
</feature>
<comment type="subcellular location">
    <subcellularLocation>
        <location evidence="1">Cell membrane</location>
        <topology evidence="1">Multi-pass membrane protein</topology>
    </subcellularLocation>
</comment>
<dbReference type="OrthoDB" id="9775903at2"/>
<dbReference type="PANTHER" id="PTHR30213:SF0">
    <property type="entry name" value="UPF0761 MEMBRANE PROTEIN YIHY"/>
    <property type="match status" value="1"/>
</dbReference>
<feature type="transmembrane region" description="Helical" evidence="6">
    <location>
        <begin position="205"/>
        <end position="222"/>
    </location>
</feature>
<keyword evidence="4 6" id="KW-1133">Transmembrane helix</keyword>
<feature type="transmembrane region" description="Helical" evidence="6">
    <location>
        <begin position="84"/>
        <end position="105"/>
    </location>
</feature>
<keyword evidence="2" id="KW-1003">Cell membrane</keyword>
<dbReference type="STRING" id="99656.SAMN05421659_102405"/>
<evidence type="ECO:0000256" key="1">
    <source>
        <dbReference type="ARBA" id="ARBA00004651"/>
    </source>
</evidence>
<dbReference type="InterPro" id="IPR017039">
    <property type="entry name" value="Virul_fac_BrkB"/>
</dbReference>
<proteinExistence type="predicted"/>
<dbReference type="PIRSF" id="PIRSF035875">
    <property type="entry name" value="RNase_BN"/>
    <property type="match status" value="1"/>
</dbReference>
<evidence type="ECO:0000313" key="7">
    <source>
        <dbReference type="EMBL" id="SEV96618.1"/>
    </source>
</evidence>